<organism evidence="1 2">
    <name type="scientific">Paraoerskovia sediminicola</name>
    <dbReference type="NCBI Taxonomy" id="1138587"/>
    <lineage>
        <taxon>Bacteria</taxon>
        <taxon>Bacillati</taxon>
        <taxon>Actinomycetota</taxon>
        <taxon>Actinomycetes</taxon>
        <taxon>Micrococcales</taxon>
        <taxon>Cellulomonadaceae</taxon>
        <taxon>Paraoerskovia</taxon>
    </lineage>
</organism>
<reference evidence="2" key="1">
    <citation type="journal article" date="2019" name="Int. J. Syst. Evol. Microbiol.">
        <title>The Global Catalogue of Microorganisms (GCM) 10K type strain sequencing project: providing services to taxonomists for standard genome sequencing and annotation.</title>
        <authorList>
            <consortium name="The Broad Institute Genomics Platform"/>
            <consortium name="The Broad Institute Genome Sequencing Center for Infectious Disease"/>
            <person name="Wu L."/>
            <person name="Ma J."/>
        </authorList>
    </citation>
    <scope>NUCLEOTIDE SEQUENCE [LARGE SCALE GENOMIC DNA]</scope>
    <source>
        <strain evidence="2">NBRC 108565</strain>
    </source>
</reference>
<name>A0ABN6XCA7_9CELL</name>
<gene>
    <name evidence="1" type="ORF">GCM10025865_17910</name>
</gene>
<dbReference type="Proteomes" id="UP001321475">
    <property type="component" value="Chromosome"/>
</dbReference>
<evidence type="ECO:0000313" key="2">
    <source>
        <dbReference type="Proteomes" id="UP001321475"/>
    </source>
</evidence>
<dbReference type="EMBL" id="AP027729">
    <property type="protein sequence ID" value="BDZ42492.1"/>
    <property type="molecule type" value="Genomic_DNA"/>
</dbReference>
<keyword evidence="2" id="KW-1185">Reference proteome</keyword>
<dbReference type="RefSeq" id="WP_286216967.1">
    <property type="nucleotide sequence ID" value="NZ_AP027729.1"/>
</dbReference>
<accession>A0ABN6XCA7</accession>
<protein>
    <submittedName>
        <fullName evidence="1">Uncharacterized protein</fullName>
    </submittedName>
</protein>
<evidence type="ECO:0000313" key="1">
    <source>
        <dbReference type="EMBL" id="BDZ42492.1"/>
    </source>
</evidence>
<sequence length="60" mass="6534">MKKADEGHELSVEVTATVEGSDPVVATSEAVTVEPKRKGWFGSVVAHLYDWFKQIFGIVG</sequence>
<proteinExistence type="predicted"/>